<dbReference type="Proteomes" id="UP001172645">
    <property type="component" value="Unassembled WGS sequence"/>
</dbReference>
<protein>
    <recommendedName>
        <fullName evidence="1">Farnesoic acid O-methyl transferase domain-containing protein</fullName>
    </recommendedName>
</protein>
<feature type="domain" description="Farnesoic acid O-methyl transferase" evidence="1">
    <location>
        <begin position="76"/>
        <end position="162"/>
    </location>
</feature>
<evidence type="ECO:0000313" key="2">
    <source>
        <dbReference type="EMBL" id="MDL2401300.1"/>
    </source>
</evidence>
<keyword evidence="3" id="KW-1185">Reference proteome</keyword>
<dbReference type="EMBL" id="JARFYM010000017">
    <property type="protein sequence ID" value="MDL2401300.1"/>
    <property type="molecule type" value="Genomic_DNA"/>
</dbReference>
<dbReference type="RefSeq" id="WP_285870495.1">
    <property type="nucleotide sequence ID" value="NZ_JARFYM010000017.1"/>
</dbReference>
<comment type="caution">
    <text evidence="2">The sequence shown here is derived from an EMBL/GenBank/DDBJ whole genome shotgun (WGS) entry which is preliminary data.</text>
</comment>
<evidence type="ECO:0000313" key="3">
    <source>
        <dbReference type="Proteomes" id="UP001172645"/>
    </source>
</evidence>
<reference evidence="2" key="1">
    <citation type="submission" date="2023-06" db="EMBL/GenBank/DDBJ databases">
        <title>Phylogenetic Diversity of Rhizobium strains.</title>
        <authorList>
            <person name="Moura F.T."/>
            <person name="Helene L.C.F."/>
            <person name="Hungria M."/>
        </authorList>
    </citation>
    <scope>NUCLEOTIDE SEQUENCE</scope>
    <source>
        <strain evidence="2">CCGE526</strain>
    </source>
</reference>
<dbReference type="InterPro" id="IPR022041">
    <property type="entry name" value="Methyltransf_FA"/>
</dbReference>
<accession>A0ABT7JZX2</accession>
<proteinExistence type="predicted"/>
<evidence type="ECO:0000259" key="1">
    <source>
        <dbReference type="Pfam" id="PF12248"/>
    </source>
</evidence>
<sequence length="416" mass="46936">MTPVILVTFAGRQKRMEILTKYIRKAINDGIIDEWHIWDFTRSTQDNEWVTREFGPARYMRPEAPYQLKGSVTARSSFRTNAKIDHDLHIAVLPNGEAENYYEFVVGGWVNTHSVLRSVKPSELNNFAHRNEAAVIWSKSTPGVLSPSLPNQVVLSVDSAGIPTLQVNGVIVGTWPELNLSSGASVMVRGGWGADLELCDVNAPVRRYVGNPNEKLPYWQAYDYYAKRLEKFSSAVFLKCDDDIVYLDIEKLNEFIEFRRANPNYFVVSANVVNNGVCAHFQQLGGTLPDELGHFERPPGGFGGSLWQSAERATQLHDFFLEKNDKHLPLPSKVVEWKERQSINFISWLGKDLLHMALPKGDDEYALTVDLPTFLDRPTAIYADFTVSHLSFGPQEQGLDVDRLINAYDALSSSRL</sequence>
<name>A0ABT7JZX2_9HYPH</name>
<dbReference type="Pfam" id="PF12248">
    <property type="entry name" value="Methyltransf_FA"/>
    <property type="match status" value="1"/>
</dbReference>
<organism evidence="2 3">
    <name type="scientific">Rhizobium mayense</name>
    <dbReference type="NCBI Taxonomy" id="1312184"/>
    <lineage>
        <taxon>Bacteria</taxon>
        <taxon>Pseudomonadati</taxon>
        <taxon>Pseudomonadota</taxon>
        <taxon>Alphaproteobacteria</taxon>
        <taxon>Hyphomicrobiales</taxon>
        <taxon>Rhizobiaceae</taxon>
        <taxon>Rhizobium/Agrobacterium group</taxon>
        <taxon>Rhizobium</taxon>
    </lineage>
</organism>
<gene>
    <name evidence="2" type="ORF">PY649_20555</name>
</gene>